<dbReference type="SMART" id="SM00760">
    <property type="entry name" value="Bac_DnaA_C"/>
    <property type="match status" value="1"/>
</dbReference>
<dbReference type="SUPFAM" id="SSF48295">
    <property type="entry name" value="TrpR-like"/>
    <property type="match status" value="1"/>
</dbReference>
<dbReference type="GO" id="GO:0006275">
    <property type="term" value="P:regulation of DNA replication"/>
    <property type="evidence" value="ECO:0007669"/>
    <property type="project" value="InterPro"/>
</dbReference>
<dbReference type="EMBL" id="UOEJ01000182">
    <property type="protein sequence ID" value="VAW04069.1"/>
    <property type="molecule type" value="Genomic_DNA"/>
</dbReference>
<dbReference type="InterPro" id="IPR010921">
    <property type="entry name" value="Trp_repressor/repl_initiator"/>
</dbReference>
<dbReference type="AlphaFoldDB" id="A0A3B0SUI3"/>
<protein>
    <submittedName>
        <fullName evidence="2">Chromosomal replication initiator protein DnaA</fullName>
    </submittedName>
</protein>
<dbReference type="PANTHER" id="PTHR30050:SF2">
    <property type="entry name" value="CHROMOSOMAL REPLICATION INITIATOR PROTEIN DNAA"/>
    <property type="match status" value="1"/>
</dbReference>
<dbReference type="Pfam" id="PF08299">
    <property type="entry name" value="Bac_DnaA_C"/>
    <property type="match status" value="1"/>
</dbReference>
<feature type="domain" description="Chromosomal replication initiator DnaA C-terminal" evidence="1">
    <location>
        <begin position="2"/>
        <end position="63"/>
    </location>
</feature>
<evidence type="ECO:0000259" key="1">
    <source>
        <dbReference type="SMART" id="SM00760"/>
    </source>
</evidence>
<dbReference type="GO" id="GO:0003688">
    <property type="term" value="F:DNA replication origin binding"/>
    <property type="evidence" value="ECO:0007669"/>
    <property type="project" value="InterPro"/>
</dbReference>
<gene>
    <name evidence="2" type="ORF">MNBD_ALPHA01-1727</name>
</gene>
<dbReference type="InterPro" id="IPR013159">
    <property type="entry name" value="DnaA_C"/>
</dbReference>
<dbReference type="GO" id="GO:0006270">
    <property type="term" value="P:DNA replication initiation"/>
    <property type="evidence" value="ECO:0007669"/>
    <property type="project" value="InterPro"/>
</dbReference>
<evidence type="ECO:0000313" key="2">
    <source>
        <dbReference type="EMBL" id="VAW04069.1"/>
    </source>
</evidence>
<dbReference type="Gene3D" id="1.10.1750.10">
    <property type="match status" value="1"/>
</dbReference>
<sequence length="86" mass="9946">RVADYFNIRLSDLLSARRARQVARPRQVAMYLAKQLTAKSLPDIGRQFGGRDHTTVMHAVKRIDELRLDDSVLEEDIQHLERIFGT</sequence>
<proteinExistence type="predicted"/>
<dbReference type="CDD" id="cd06571">
    <property type="entry name" value="Bac_DnaA_C"/>
    <property type="match status" value="1"/>
</dbReference>
<organism evidence="2">
    <name type="scientific">hydrothermal vent metagenome</name>
    <dbReference type="NCBI Taxonomy" id="652676"/>
    <lineage>
        <taxon>unclassified sequences</taxon>
        <taxon>metagenomes</taxon>
        <taxon>ecological metagenomes</taxon>
    </lineage>
</organism>
<dbReference type="GO" id="GO:0005886">
    <property type="term" value="C:plasma membrane"/>
    <property type="evidence" value="ECO:0007669"/>
    <property type="project" value="TreeGrafter"/>
</dbReference>
<feature type="non-terminal residue" evidence="2">
    <location>
        <position position="1"/>
    </location>
</feature>
<dbReference type="InterPro" id="IPR018312">
    <property type="entry name" value="Chromosome_initiator_DnaA_CS"/>
</dbReference>
<dbReference type="PROSITE" id="PS01008">
    <property type="entry name" value="DNAA"/>
    <property type="match status" value="1"/>
</dbReference>
<accession>A0A3B0SUI3</accession>
<reference evidence="2" key="1">
    <citation type="submission" date="2018-06" db="EMBL/GenBank/DDBJ databases">
        <authorList>
            <person name="Zhirakovskaya E."/>
        </authorList>
    </citation>
    <scope>NUCLEOTIDE SEQUENCE</scope>
</reference>
<dbReference type="GO" id="GO:0005524">
    <property type="term" value="F:ATP binding"/>
    <property type="evidence" value="ECO:0007669"/>
    <property type="project" value="InterPro"/>
</dbReference>
<dbReference type="PANTHER" id="PTHR30050">
    <property type="entry name" value="CHROMOSOMAL REPLICATION INITIATOR PROTEIN DNAA"/>
    <property type="match status" value="1"/>
</dbReference>
<name>A0A3B0SUI3_9ZZZZ</name>